<dbReference type="PANTHER" id="PTHR22298">
    <property type="entry name" value="ENDO-1,4-BETA-GLUCANASE"/>
    <property type="match status" value="1"/>
</dbReference>
<keyword evidence="4 6" id="KW-0326">Glycosidase</keyword>
<dbReference type="InterPro" id="IPR033126">
    <property type="entry name" value="Glyco_hydro_9_Asp/Glu_AS"/>
</dbReference>
<gene>
    <name evidence="10" type="ORF">SAMN06297382_2253</name>
</gene>
<dbReference type="RefSeq" id="WP_089412711.1">
    <property type="nucleotide sequence ID" value="NZ_FZQA01000005.1"/>
</dbReference>
<keyword evidence="3 6" id="KW-0119">Carbohydrate metabolism</keyword>
<evidence type="ECO:0000313" key="10">
    <source>
        <dbReference type="EMBL" id="SNT74575.1"/>
    </source>
</evidence>
<keyword evidence="7" id="KW-0732">Signal</keyword>
<dbReference type="CDD" id="cd02850">
    <property type="entry name" value="E_set_Cellulase_N"/>
    <property type="match status" value="1"/>
</dbReference>
<sequence length="629" mass="67803">MSHSIRVAAAALLAGSLSAAAAASEKTPGERAAVEAIHLNQHGFAPDAEKRATVVSDSKRALAWRLVDQNGESVAQGETAPFGYSRNAGHSVHIADFSGVAAEGEGYRLAVGSAQSAPFAISTRIYRPLKFDALAFFYHQRSGIEISADLVGAEWARPAAHAPDLATCYGPKDFRGNDWGGCPYTLDVSKGWYDAGDHGKYVVNGGIAVWTLLNYFERAYGRDPARFAFGDGALAVPEAGNGVPDLLDEARWQLDFMLAMQVPDGAALKLPRGDQFDRLDNLSFSEVDASGLVHHKMHDEHWTALPTPPHLDTEKRYLSYPSTAATLNLAAVTAQCARVFRPFDAAYADRCLEAAIKAYDAALRLPDILAYDVLEGGGGAYGDRNLADEFYWAAAELFATTGEARYREDMAALPHYLAAPRGDANATNDIFWNSVQTLGSLTLLAAPDRLEAKQLERLRKAFVKGADAYLAQAAKDGYGVPFDRSYNWGSNGDMANRGIVLAAAYDITGEEKYRQGVVAIMDYLLGRNPLGQSYISGYGENPMKAPHHRFWAKAVDPSLPGPPPGALAGGPNAASAPEEVARRLHDGSCAPQTCYADETEAYSLNEVAINWNAPLFWIAAFLDEGRTSD</sequence>
<reference evidence="10 11" key="1">
    <citation type="submission" date="2017-07" db="EMBL/GenBank/DDBJ databases">
        <authorList>
            <person name="Sun Z.S."/>
            <person name="Albrecht U."/>
            <person name="Echele G."/>
            <person name="Lee C.C."/>
        </authorList>
    </citation>
    <scope>NUCLEOTIDE SEQUENCE [LARGE SCALE GENOMIC DNA]</scope>
    <source>
        <strain evidence="10 11">CGMCC 1.12710</strain>
    </source>
</reference>
<evidence type="ECO:0000256" key="2">
    <source>
        <dbReference type="ARBA" id="ARBA00022801"/>
    </source>
</evidence>
<dbReference type="Gene3D" id="1.50.10.10">
    <property type="match status" value="1"/>
</dbReference>
<proteinExistence type="inferred from homology"/>
<evidence type="ECO:0000256" key="7">
    <source>
        <dbReference type="RuleBase" id="RU361166"/>
    </source>
</evidence>
<dbReference type="PROSITE" id="PS00698">
    <property type="entry name" value="GH9_3"/>
    <property type="match status" value="1"/>
</dbReference>
<dbReference type="Pfam" id="PF00759">
    <property type="entry name" value="Glyco_hydro_9"/>
    <property type="match status" value="1"/>
</dbReference>
<dbReference type="InterPro" id="IPR012341">
    <property type="entry name" value="6hp_glycosidase-like_sf"/>
</dbReference>
<evidence type="ECO:0000256" key="4">
    <source>
        <dbReference type="ARBA" id="ARBA00023295"/>
    </source>
</evidence>
<keyword evidence="5 6" id="KW-0624">Polysaccharide degradation</keyword>
<keyword evidence="11" id="KW-1185">Reference proteome</keyword>
<feature type="chain" id="PRO_5011831320" description="Endoglucanase" evidence="7">
    <location>
        <begin position="22"/>
        <end position="629"/>
    </location>
</feature>
<evidence type="ECO:0000259" key="9">
    <source>
        <dbReference type="Pfam" id="PF02927"/>
    </source>
</evidence>
<accession>A0A239PWE5</accession>
<dbReference type="SUPFAM" id="SSF81296">
    <property type="entry name" value="E set domains"/>
    <property type="match status" value="1"/>
</dbReference>
<dbReference type="InterPro" id="IPR001701">
    <property type="entry name" value="Glyco_hydro_9"/>
</dbReference>
<evidence type="ECO:0000256" key="5">
    <source>
        <dbReference type="ARBA" id="ARBA00023326"/>
    </source>
</evidence>
<keyword evidence="7" id="KW-0136">Cellulose degradation</keyword>
<dbReference type="OrthoDB" id="9808897at2"/>
<dbReference type="Gene3D" id="2.60.40.10">
    <property type="entry name" value="Immunoglobulins"/>
    <property type="match status" value="1"/>
</dbReference>
<dbReference type="GO" id="GO:0008810">
    <property type="term" value="F:cellulase activity"/>
    <property type="evidence" value="ECO:0007669"/>
    <property type="project" value="UniProtKB-EC"/>
</dbReference>
<dbReference type="Proteomes" id="UP000198346">
    <property type="component" value="Unassembled WGS sequence"/>
</dbReference>
<evidence type="ECO:0000256" key="1">
    <source>
        <dbReference type="ARBA" id="ARBA00007072"/>
    </source>
</evidence>
<dbReference type="GO" id="GO:0030245">
    <property type="term" value="P:cellulose catabolic process"/>
    <property type="evidence" value="ECO:0007669"/>
    <property type="project" value="UniProtKB-KW"/>
</dbReference>
<protein>
    <recommendedName>
        <fullName evidence="7">Endoglucanase</fullName>
        <ecNumber evidence="7">3.2.1.4</ecNumber>
    </recommendedName>
</protein>
<dbReference type="InterPro" id="IPR004197">
    <property type="entry name" value="Cellulase_Ig-like"/>
</dbReference>
<dbReference type="EMBL" id="FZQA01000005">
    <property type="protein sequence ID" value="SNT74575.1"/>
    <property type="molecule type" value="Genomic_DNA"/>
</dbReference>
<comment type="similarity">
    <text evidence="1 6 7">Belongs to the glycosyl hydrolase 9 (cellulase E) family.</text>
</comment>
<feature type="active site" evidence="6">
    <location>
        <position position="606"/>
    </location>
</feature>
<dbReference type="SUPFAM" id="SSF48208">
    <property type="entry name" value="Six-hairpin glycosidases"/>
    <property type="match status" value="1"/>
</dbReference>
<comment type="catalytic activity">
    <reaction evidence="7">
        <text>Endohydrolysis of (1-&gt;4)-beta-D-glucosidic linkages in cellulose, lichenin and cereal beta-D-glucans.</text>
        <dbReference type="EC" id="3.2.1.4"/>
    </reaction>
</comment>
<evidence type="ECO:0000256" key="6">
    <source>
        <dbReference type="PROSITE-ProRule" id="PRU10060"/>
    </source>
</evidence>
<feature type="domain" description="Glycoside hydrolase family 9" evidence="8">
    <location>
        <begin position="126"/>
        <end position="618"/>
    </location>
</feature>
<name>A0A239PWE5_9PROT</name>
<evidence type="ECO:0000313" key="11">
    <source>
        <dbReference type="Proteomes" id="UP000198346"/>
    </source>
</evidence>
<dbReference type="InterPro" id="IPR013783">
    <property type="entry name" value="Ig-like_fold"/>
</dbReference>
<feature type="signal peptide" evidence="7">
    <location>
        <begin position="1"/>
        <end position="21"/>
    </location>
</feature>
<feature type="domain" description="Cellulase Ig-like" evidence="9">
    <location>
        <begin position="35"/>
        <end position="115"/>
    </location>
</feature>
<evidence type="ECO:0000256" key="3">
    <source>
        <dbReference type="ARBA" id="ARBA00023277"/>
    </source>
</evidence>
<dbReference type="InterPro" id="IPR008928">
    <property type="entry name" value="6-hairpin_glycosidase_sf"/>
</dbReference>
<dbReference type="EC" id="3.2.1.4" evidence="7"/>
<feature type="active site" evidence="6">
    <location>
        <position position="597"/>
    </location>
</feature>
<evidence type="ECO:0000259" key="8">
    <source>
        <dbReference type="Pfam" id="PF00759"/>
    </source>
</evidence>
<dbReference type="Pfam" id="PF02927">
    <property type="entry name" value="CelD_N"/>
    <property type="match status" value="1"/>
</dbReference>
<organism evidence="10 11">
    <name type="scientific">Amphiplicatus metriothermophilus</name>
    <dbReference type="NCBI Taxonomy" id="1519374"/>
    <lineage>
        <taxon>Bacteria</taxon>
        <taxon>Pseudomonadati</taxon>
        <taxon>Pseudomonadota</taxon>
        <taxon>Alphaproteobacteria</taxon>
        <taxon>Parvularculales</taxon>
        <taxon>Parvularculaceae</taxon>
        <taxon>Amphiplicatus</taxon>
    </lineage>
</organism>
<dbReference type="AlphaFoldDB" id="A0A239PWE5"/>
<keyword evidence="2 6" id="KW-0378">Hydrolase</keyword>
<dbReference type="InterPro" id="IPR014756">
    <property type="entry name" value="Ig_E-set"/>
</dbReference>